<comment type="caution">
    <text evidence="3">The sequence shown here is derived from an EMBL/GenBank/DDBJ whole genome shotgun (WGS) entry which is preliminary data.</text>
</comment>
<feature type="region of interest" description="Disordered" evidence="1">
    <location>
        <begin position="452"/>
        <end position="483"/>
    </location>
</feature>
<keyword evidence="4" id="KW-1185">Reference proteome</keyword>
<dbReference type="InterPro" id="IPR013830">
    <property type="entry name" value="SGNH_hydro"/>
</dbReference>
<organism evidence="3 4">
    <name type="scientific">Asaia krungthepensis NRIC 0535</name>
    <dbReference type="NCBI Taxonomy" id="1307925"/>
    <lineage>
        <taxon>Bacteria</taxon>
        <taxon>Pseudomonadati</taxon>
        <taxon>Pseudomonadota</taxon>
        <taxon>Alphaproteobacteria</taxon>
        <taxon>Acetobacterales</taxon>
        <taxon>Acetobacteraceae</taxon>
        <taxon>Asaia</taxon>
    </lineage>
</organism>
<evidence type="ECO:0000313" key="3">
    <source>
        <dbReference type="EMBL" id="GBQ89259.1"/>
    </source>
</evidence>
<proteinExistence type="predicted"/>
<sequence length="991" mass="102928">MSQEISASPRVGLARQGDAIALSRNIGGKPTLIHVDAADYEAQVAGKAAARTEGAALSAQLAVGGVASDVAAAKVLITAGLAGSAPLNFRGYWDASTNTPDLTASDPIDGDLWVASKAGTIEIGGQKLWQIGDAAWFHEGGWVYYARAGWAAVAKTIHAIEAINAGSVQIQEGGEIGALEITDAVGNVIALIRPDGTYASGLEDDPRYGLTEQGVRAGSVQLLGEQGADGLSITDALGFVLAHLGQDGLIAGGAEGGAKYSLSAEGIRSGAIGLTDKGHDDALIIQDAEGFVFCSVGADGSFRSGGQAQPRFGITEDGVNAGDLKLLGTSGGEGFTLTDAFGFLIAQIGADGSFRSAAGAAPSFALAEDGMRAGAVQLTDGAQDDGLSILDAHGFMMCHIATDGAVRSDLSKTPRFGLLDGAIRAGSLSVVDDGEPDLWVTDGYGFLLQAPGSTGAVPDTNQPAQRPDPTQRGPEASDDASQGYAPGALWRYAQTAWRMLHADRDRAVWQRLTALPALAADRYASSLVAAWGTRRLVCDYAGPLVDVAVNTGSGVRVVSVGQDEGGCLSRIDLLRAASARGEPLCIVRFYDQSGKEQHATAPGYDAGAGTLQADRCPHIGVRWHDGNALASWACEPNPLQPVDLPATLKLSGGNATALFYGAFSGSNCPLYSTYQAFTLGRAEADCLGLTTGTGNESGRLTLTGGDPFAVINRSTLTPGIRHGALCLRLQPGDQATLDIQGAERMRSTVALAGGFSGRTLSGGAIGASPRRVGNSAAIQMSGLVLLDRSLTDAEIDRTLDDATVLEAVTPQLRERLDCIGSSTTQGFGIKDGWCWPQLLGDHLSRPLALRSWAVPGSTAKDFITYTIENVLADLGQMRAAYAVTWLGNNDIGQGFALDEIVRLNALIHARLRAAGYRRLFILGQFNAALNAKIYSAVSSGVIDADAFIDPWSAGPMANHGDRSLYGDGVHPTESGARYAASFIADHINKYL</sequence>
<evidence type="ECO:0000256" key="1">
    <source>
        <dbReference type="SAM" id="MobiDB-lite"/>
    </source>
</evidence>
<gene>
    <name evidence="3" type="ORF">AA0535_1749</name>
</gene>
<dbReference type="EMBL" id="BAPV01000013">
    <property type="protein sequence ID" value="GBQ89259.1"/>
    <property type="molecule type" value="Genomic_DNA"/>
</dbReference>
<dbReference type="InterPro" id="IPR036514">
    <property type="entry name" value="SGNH_hydro_sf"/>
</dbReference>
<dbReference type="Gene3D" id="3.40.50.1110">
    <property type="entry name" value="SGNH hydrolase"/>
    <property type="match status" value="1"/>
</dbReference>
<name>A0ABQ0Q376_9PROT</name>
<dbReference type="Proteomes" id="UP001062776">
    <property type="component" value="Unassembled WGS sequence"/>
</dbReference>
<dbReference type="RefSeq" id="WP_264815615.1">
    <property type="nucleotide sequence ID" value="NZ_BAPV01000013.1"/>
</dbReference>
<dbReference type="Pfam" id="PF13472">
    <property type="entry name" value="Lipase_GDSL_2"/>
    <property type="match status" value="1"/>
</dbReference>
<evidence type="ECO:0000259" key="2">
    <source>
        <dbReference type="Pfam" id="PF13472"/>
    </source>
</evidence>
<accession>A0ABQ0Q376</accession>
<feature type="domain" description="SGNH hydrolase-type esterase" evidence="2">
    <location>
        <begin position="818"/>
        <end position="977"/>
    </location>
</feature>
<evidence type="ECO:0000313" key="4">
    <source>
        <dbReference type="Proteomes" id="UP001062776"/>
    </source>
</evidence>
<dbReference type="SUPFAM" id="SSF52266">
    <property type="entry name" value="SGNH hydrolase"/>
    <property type="match status" value="1"/>
</dbReference>
<protein>
    <recommendedName>
        <fullName evidence="2">SGNH hydrolase-type esterase domain-containing protein</fullName>
    </recommendedName>
</protein>
<reference evidence="3" key="1">
    <citation type="submission" date="2013-04" db="EMBL/GenBank/DDBJ databases">
        <title>The genome sequencing project of 58 acetic acid bacteria.</title>
        <authorList>
            <person name="Okamoto-Kainuma A."/>
            <person name="Ishikawa M."/>
            <person name="Umino S."/>
            <person name="Koizumi Y."/>
            <person name="Shiwa Y."/>
            <person name="Yoshikawa H."/>
            <person name="Matsutani M."/>
            <person name="Matsushita K."/>
        </authorList>
    </citation>
    <scope>NUCLEOTIDE SEQUENCE</scope>
    <source>
        <strain evidence="3">NRIC 0535</strain>
    </source>
</reference>
<dbReference type="CDD" id="cd00229">
    <property type="entry name" value="SGNH_hydrolase"/>
    <property type="match status" value="1"/>
</dbReference>